<keyword evidence="2" id="KW-1185">Reference proteome</keyword>
<reference evidence="1 2" key="1">
    <citation type="submission" date="2021-02" db="EMBL/GenBank/DDBJ databases">
        <title>Brevundimonas sp. CS1 genome sequence.</title>
        <authorList>
            <person name="Lee K."/>
            <person name="Choi Y.-J."/>
            <person name="Son H.-R."/>
        </authorList>
    </citation>
    <scope>NUCLEOTIDE SEQUENCE [LARGE SCALE GENOMIC DNA]</scope>
    <source>
        <strain evidence="1 2">CS1</strain>
    </source>
</reference>
<sequence length="241" mass="25875">MMVARSLEEVRAAFKDDKLAAAFGRRFMGAYAASAFGVMPKREIDLAIFSFLLQNDVVDADGSMYRLARALNMTPARARSLLFEYQLRNVSEADTDHAVMMALTTSKYWKDGANVSFGITSPLVKAAITGKMQDRGVFADVSLSGDILKIDPSHFAEVLNSLLPTSRAEQLAKHLKRKGVLSQSELRIALSAVLTTSANELVSKGASATFDGALKGIKAIMTGEGDLSELSGMLGSALDAM</sequence>
<evidence type="ECO:0000313" key="2">
    <source>
        <dbReference type="Proteomes" id="UP000662957"/>
    </source>
</evidence>
<proteinExistence type="predicted"/>
<protein>
    <recommendedName>
        <fullName evidence="3">DUF1217 domain-containing protein</fullName>
    </recommendedName>
</protein>
<accession>A0ABX7LKN0</accession>
<organism evidence="1 2">
    <name type="scientific">Brevundimonas fontaquae</name>
    <dbReference type="NCBI Taxonomy" id="2813778"/>
    <lineage>
        <taxon>Bacteria</taxon>
        <taxon>Pseudomonadati</taxon>
        <taxon>Pseudomonadota</taxon>
        <taxon>Alphaproteobacteria</taxon>
        <taxon>Caulobacterales</taxon>
        <taxon>Caulobacteraceae</taxon>
        <taxon>Brevundimonas</taxon>
    </lineage>
</organism>
<evidence type="ECO:0008006" key="3">
    <source>
        <dbReference type="Google" id="ProtNLM"/>
    </source>
</evidence>
<name>A0ABX7LKN0_9CAUL</name>
<dbReference type="Proteomes" id="UP000662957">
    <property type="component" value="Chromosome"/>
</dbReference>
<dbReference type="RefSeq" id="WP_165116497.1">
    <property type="nucleotide sequence ID" value="NZ_CP070968.1"/>
</dbReference>
<evidence type="ECO:0000313" key="1">
    <source>
        <dbReference type="EMBL" id="QSF53405.1"/>
    </source>
</evidence>
<dbReference type="EMBL" id="CP070968">
    <property type="protein sequence ID" value="QSF53405.1"/>
    <property type="molecule type" value="Genomic_DNA"/>
</dbReference>
<gene>
    <name evidence="1" type="ORF">JX001_11430</name>
</gene>